<proteinExistence type="predicted"/>
<protein>
    <submittedName>
        <fullName evidence="1">Uncharacterized protein</fullName>
    </submittedName>
</protein>
<name>A0A840KEA6_9FLAO</name>
<dbReference type="AlphaFoldDB" id="A0A840KEA6"/>
<accession>A0A840KEA6</accession>
<evidence type="ECO:0000313" key="2">
    <source>
        <dbReference type="Proteomes" id="UP000592180"/>
    </source>
</evidence>
<dbReference type="Proteomes" id="UP000592180">
    <property type="component" value="Unassembled WGS sequence"/>
</dbReference>
<sequence length="41" mass="4410">MEGFSAIPNNMIQIQRIPQSSKSMADITKTTGQLNIGTSSI</sequence>
<dbReference type="RefSeq" id="WP_262888899.1">
    <property type="nucleotide sequence ID" value="NZ_JACHLE010000001.1"/>
</dbReference>
<comment type="caution">
    <text evidence="1">The sequence shown here is derived from an EMBL/GenBank/DDBJ whole genome shotgun (WGS) entry which is preliminary data.</text>
</comment>
<gene>
    <name evidence="1" type="ORF">HNP38_001145</name>
</gene>
<reference evidence="1 2" key="1">
    <citation type="submission" date="2020-08" db="EMBL/GenBank/DDBJ databases">
        <title>Functional genomics of gut bacteria from endangered species of beetles.</title>
        <authorList>
            <person name="Carlos-Shanley C."/>
        </authorList>
    </citation>
    <scope>NUCLEOTIDE SEQUENCE [LARGE SCALE GENOMIC DNA]</scope>
    <source>
        <strain evidence="1 2">S00151</strain>
    </source>
</reference>
<keyword evidence="2" id="KW-1185">Reference proteome</keyword>
<dbReference type="EMBL" id="JACHLE010000001">
    <property type="protein sequence ID" value="MBB4805873.1"/>
    <property type="molecule type" value="Genomic_DNA"/>
</dbReference>
<evidence type="ECO:0000313" key="1">
    <source>
        <dbReference type="EMBL" id="MBB4805873.1"/>
    </source>
</evidence>
<organism evidence="1 2">
    <name type="scientific">Chryseobacterium defluvii</name>
    <dbReference type="NCBI Taxonomy" id="160396"/>
    <lineage>
        <taxon>Bacteria</taxon>
        <taxon>Pseudomonadati</taxon>
        <taxon>Bacteroidota</taxon>
        <taxon>Flavobacteriia</taxon>
        <taxon>Flavobacteriales</taxon>
        <taxon>Weeksellaceae</taxon>
        <taxon>Chryseobacterium group</taxon>
        <taxon>Chryseobacterium</taxon>
    </lineage>
</organism>